<dbReference type="EMBL" id="BNCP01000133">
    <property type="protein sequence ID" value="GIL93618.1"/>
    <property type="molecule type" value="Genomic_DNA"/>
</dbReference>
<gene>
    <name evidence="1" type="ORF">Vretifemale_21016</name>
</gene>
<dbReference type="AlphaFoldDB" id="A0A8J4G0H9"/>
<name>A0A8J4G0H9_9CHLO</name>
<comment type="caution">
    <text evidence="1">The sequence shown here is derived from an EMBL/GenBank/DDBJ whole genome shotgun (WGS) entry which is preliminary data.</text>
</comment>
<evidence type="ECO:0000313" key="1">
    <source>
        <dbReference type="EMBL" id="GIL93618.1"/>
    </source>
</evidence>
<sequence length="124" mass="13719">SPTSPPRSTGASGFKKFVVVRDQLGGAEGPRRSTEERCVVLPGVGRRRPQLSHHENRWPTRCDCCRRRLPVSGLHGKGRSMQYALWRTEAAVAEAPEAVTCDSGRDRLLQDGEEQRAYAAGRGY</sequence>
<proteinExistence type="predicted"/>
<keyword evidence="2" id="KW-1185">Reference proteome</keyword>
<organism evidence="1 2">
    <name type="scientific">Volvox reticuliferus</name>
    <dbReference type="NCBI Taxonomy" id="1737510"/>
    <lineage>
        <taxon>Eukaryota</taxon>
        <taxon>Viridiplantae</taxon>
        <taxon>Chlorophyta</taxon>
        <taxon>core chlorophytes</taxon>
        <taxon>Chlorophyceae</taxon>
        <taxon>CS clade</taxon>
        <taxon>Chlamydomonadales</taxon>
        <taxon>Volvocaceae</taxon>
        <taxon>Volvox</taxon>
    </lineage>
</organism>
<dbReference type="Proteomes" id="UP000747110">
    <property type="component" value="Unassembled WGS sequence"/>
</dbReference>
<accession>A0A8J4G0H9</accession>
<protein>
    <submittedName>
        <fullName evidence="1">Uncharacterized protein</fullName>
    </submittedName>
</protein>
<evidence type="ECO:0000313" key="2">
    <source>
        <dbReference type="Proteomes" id="UP000747110"/>
    </source>
</evidence>
<reference evidence="1" key="1">
    <citation type="journal article" date="2021" name="Proc. Natl. Acad. Sci. U.S.A.">
        <title>Three genomes in the algal genus Volvox reveal the fate of a haploid sex-determining region after a transition to homothallism.</title>
        <authorList>
            <person name="Yamamoto K."/>
            <person name="Hamaji T."/>
            <person name="Kawai-Toyooka H."/>
            <person name="Matsuzaki R."/>
            <person name="Takahashi F."/>
            <person name="Nishimura Y."/>
            <person name="Kawachi M."/>
            <person name="Noguchi H."/>
            <person name="Minakuchi Y."/>
            <person name="Umen J.G."/>
            <person name="Toyoda A."/>
            <person name="Nozaki H."/>
        </authorList>
    </citation>
    <scope>NUCLEOTIDE SEQUENCE</scope>
    <source>
        <strain evidence="1">NIES-3786</strain>
    </source>
</reference>
<feature type="non-terminal residue" evidence="1">
    <location>
        <position position="1"/>
    </location>
</feature>